<evidence type="ECO:0000313" key="2">
    <source>
        <dbReference type="Proteomes" id="UP000672602"/>
    </source>
</evidence>
<dbReference type="Gene3D" id="3.40.1190.10">
    <property type="entry name" value="Mur-like, catalytic domain"/>
    <property type="match status" value="1"/>
</dbReference>
<proteinExistence type="predicted"/>
<dbReference type="GO" id="GO:0005524">
    <property type="term" value="F:ATP binding"/>
    <property type="evidence" value="ECO:0007669"/>
    <property type="project" value="InterPro"/>
</dbReference>
<evidence type="ECO:0000313" key="1">
    <source>
        <dbReference type="EMBL" id="MBP5857728.1"/>
    </source>
</evidence>
<dbReference type="RefSeq" id="WP_210682310.1">
    <property type="nucleotide sequence ID" value="NZ_JAGMWN010000005.1"/>
</dbReference>
<keyword evidence="2" id="KW-1185">Reference proteome</keyword>
<sequence>MSDRLRGAPEGTTKTSHPIGAYAKWVEEIARLRAAFGAPVIALTGDRGGITASALRTALGGIERTGLIDWRDGAPRQLRDGLMDPPAAATALIVVVDPAVVKRAGAAARALAPDVMLYAGGIDPAICFETMERLGSPEAVVLDRDDPRHGQCLDTLRTLPRLRCVDYGRHAGADVRLIDCQLYTSCSSASVRIGRDVFDLCMGAPGLAFIDAALATLATVRVLGGDVTGAASRFAAGPDAHQTATTGN</sequence>
<gene>
    <name evidence="1" type="ORF">KAJ83_11975</name>
</gene>
<organism evidence="1 2">
    <name type="scientific">Marivibrio halodurans</name>
    <dbReference type="NCBI Taxonomy" id="2039722"/>
    <lineage>
        <taxon>Bacteria</taxon>
        <taxon>Pseudomonadati</taxon>
        <taxon>Pseudomonadota</taxon>
        <taxon>Alphaproteobacteria</taxon>
        <taxon>Rhodospirillales</taxon>
        <taxon>Rhodospirillaceae</taxon>
        <taxon>Marivibrio</taxon>
    </lineage>
</organism>
<name>A0A8J7S361_9PROT</name>
<dbReference type="EMBL" id="JAGMWN010000005">
    <property type="protein sequence ID" value="MBP5857728.1"/>
    <property type="molecule type" value="Genomic_DNA"/>
</dbReference>
<dbReference type="InterPro" id="IPR036565">
    <property type="entry name" value="Mur-like_cat_sf"/>
</dbReference>
<reference evidence="1" key="1">
    <citation type="submission" date="2021-04" db="EMBL/GenBank/DDBJ databases">
        <authorList>
            <person name="Zhang D.-C."/>
        </authorList>
    </citation>
    <scope>NUCLEOTIDE SEQUENCE</scope>
    <source>
        <strain evidence="1">CGMCC 1.15697</strain>
    </source>
</reference>
<protein>
    <submittedName>
        <fullName evidence="1">Uncharacterized protein</fullName>
    </submittedName>
</protein>
<dbReference type="AlphaFoldDB" id="A0A8J7S361"/>
<comment type="caution">
    <text evidence="1">The sequence shown here is derived from an EMBL/GenBank/DDBJ whole genome shotgun (WGS) entry which is preliminary data.</text>
</comment>
<accession>A0A8J7S361</accession>
<dbReference type="Proteomes" id="UP000672602">
    <property type="component" value="Unassembled WGS sequence"/>
</dbReference>
<dbReference type="SUPFAM" id="SSF53623">
    <property type="entry name" value="MurD-like peptide ligases, catalytic domain"/>
    <property type="match status" value="1"/>
</dbReference>